<dbReference type="InterPro" id="IPR039556">
    <property type="entry name" value="ICL/PEPM"/>
</dbReference>
<comment type="caution">
    <text evidence="1">The sequence shown here is derived from an EMBL/GenBank/DDBJ whole genome shotgun (WGS) entry which is preliminary data.</text>
</comment>
<dbReference type="InterPro" id="IPR040442">
    <property type="entry name" value="Pyrv_kinase-like_dom_sf"/>
</dbReference>
<accession>A0ABP8W1G5</accession>
<name>A0ABP8W1G5_9MICO</name>
<reference evidence="2" key="1">
    <citation type="journal article" date="2019" name="Int. J. Syst. Evol. Microbiol.">
        <title>The Global Catalogue of Microorganisms (GCM) 10K type strain sequencing project: providing services to taxonomists for standard genome sequencing and annotation.</title>
        <authorList>
            <consortium name="The Broad Institute Genomics Platform"/>
            <consortium name="The Broad Institute Genome Sequencing Center for Infectious Disease"/>
            <person name="Wu L."/>
            <person name="Ma J."/>
        </authorList>
    </citation>
    <scope>NUCLEOTIDE SEQUENCE [LARGE SCALE GENOMIC DNA]</scope>
    <source>
        <strain evidence="2">JCM 18956</strain>
    </source>
</reference>
<organism evidence="1 2">
    <name type="scientific">Frondihabitans cladoniiphilus</name>
    <dbReference type="NCBI Taxonomy" id="715785"/>
    <lineage>
        <taxon>Bacteria</taxon>
        <taxon>Bacillati</taxon>
        <taxon>Actinomycetota</taxon>
        <taxon>Actinomycetes</taxon>
        <taxon>Micrococcales</taxon>
        <taxon>Microbacteriaceae</taxon>
        <taxon>Frondihabitans</taxon>
    </lineage>
</organism>
<dbReference type="Pfam" id="PF13714">
    <property type="entry name" value="PEP_mutase"/>
    <property type="match status" value="1"/>
</dbReference>
<dbReference type="Gene3D" id="3.20.20.60">
    <property type="entry name" value="Phosphoenolpyruvate-binding domains"/>
    <property type="match status" value="1"/>
</dbReference>
<dbReference type="CDD" id="cd00377">
    <property type="entry name" value="ICL_PEPM"/>
    <property type="match status" value="1"/>
</dbReference>
<dbReference type="SUPFAM" id="SSF51621">
    <property type="entry name" value="Phosphoenolpyruvate/pyruvate domain"/>
    <property type="match status" value="1"/>
</dbReference>
<dbReference type="EMBL" id="BAABLM010000005">
    <property type="protein sequence ID" value="GAA4678699.1"/>
    <property type="molecule type" value="Genomic_DNA"/>
</dbReference>
<protein>
    <submittedName>
        <fullName evidence="1">Isocitrate lyase/phosphoenolpyruvate mutase family protein</fullName>
    </submittedName>
</protein>
<dbReference type="Proteomes" id="UP001501295">
    <property type="component" value="Unassembled WGS sequence"/>
</dbReference>
<dbReference type="PANTHER" id="PTHR42905:SF16">
    <property type="entry name" value="CARBOXYPHOSPHONOENOLPYRUVATE PHOSPHONOMUTASE-LIKE PROTEIN (AFU_ORTHOLOGUE AFUA_5G07230)"/>
    <property type="match status" value="1"/>
</dbReference>
<dbReference type="GO" id="GO:0016829">
    <property type="term" value="F:lyase activity"/>
    <property type="evidence" value="ECO:0007669"/>
    <property type="project" value="UniProtKB-KW"/>
</dbReference>
<evidence type="ECO:0000313" key="2">
    <source>
        <dbReference type="Proteomes" id="UP001501295"/>
    </source>
</evidence>
<evidence type="ECO:0000313" key="1">
    <source>
        <dbReference type="EMBL" id="GAA4678699.1"/>
    </source>
</evidence>
<sequence length="276" mass="28716">MLSGRGWFDGGMSIQSTAEKAELLRSLHVPGDPLIVTNVWDAVTARVVAATPGVKALATASHSISDAHGVEDGEGLDVDEALAAAQLVIRAVDLPVSVDFEKAYAKDAPGTRDTVWRLIEAGAAGLNIEDSLGQAKAPLYDLDTQVAKIAAARAAGDRAGVPIVINARVDVLAGAPDDWEDMVRRANAYLEAGADCAFVLGLSTEDLVKRALDEIGGKVSVISGPTSVPLARLAELGVSRVSFGPGILRLALAHVQQAAAQLTARGEYPAELGFDY</sequence>
<keyword evidence="1" id="KW-0456">Lyase</keyword>
<proteinExistence type="predicted"/>
<dbReference type="PANTHER" id="PTHR42905">
    <property type="entry name" value="PHOSPHOENOLPYRUVATE CARBOXYLASE"/>
    <property type="match status" value="1"/>
</dbReference>
<dbReference type="InterPro" id="IPR015813">
    <property type="entry name" value="Pyrv/PenolPyrv_kinase-like_dom"/>
</dbReference>
<keyword evidence="2" id="KW-1185">Reference proteome</keyword>
<gene>
    <name evidence="1" type="ORF">GCM10025780_24510</name>
</gene>